<gene>
    <name evidence="13" type="ORF">QSP1433_LOCUS8604</name>
</gene>
<dbReference type="GO" id="GO:0000785">
    <property type="term" value="C:chromatin"/>
    <property type="evidence" value="ECO:0007669"/>
    <property type="project" value="TreeGrafter"/>
</dbReference>
<dbReference type="PROSITE" id="PS51183">
    <property type="entry name" value="JMJN"/>
    <property type="match status" value="1"/>
</dbReference>
<keyword evidence="5" id="KW-0408">Iron</keyword>
<dbReference type="GO" id="GO:0005634">
    <property type="term" value="C:nucleus"/>
    <property type="evidence" value="ECO:0007669"/>
    <property type="project" value="UniProtKB-SubCell"/>
</dbReference>
<feature type="domain" description="ARID" evidence="10">
    <location>
        <begin position="72"/>
        <end position="176"/>
    </location>
</feature>
<dbReference type="InterPro" id="IPR036431">
    <property type="entry name" value="ARID_dom_sf"/>
</dbReference>
<dbReference type="SMART" id="SM00545">
    <property type="entry name" value="JmjN"/>
    <property type="match status" value="1"/>
</dbReference>
<evidence type="ECO:0008006" key="14">
    <source>
        <dbReference type="Google" id="ProtNLM"/>
    </source>
</evidence>
<organism evidence="13">
    <name type="scientific">Mucochytrium quahogii</name>
    <dbReference type="NCBI Taxonomy" id="96639"/>
    <lineage>
        <taxon>Eukaryota</taxon>
        <taxon>Sar</taxon>
        <taxon>Stramenopiles</taxon>
        <taxon>Bigyra</taxon>
        <taxon>Labyrinthulomycetes</taxon>
        <taxon>Thraustochytrida</taxon>
        <taxon>Thraustochytriidae</taxon>
        <taxon>Mucochytrium</taxon>
    </lineage>
</organism>
<keyword evidence="2" id="KW-0479">Metal-binding</keyword>
<feature type="domain" description="PHD-type" evidence="9">
    <location>
        <begin position="1413"/>
        <end position="1464"/>
    </location>
</feature>
<dbReference type="SUPFAM" id="SSF57903">
    <property type="entry name" value="FYVE/PHD zinc finger"/>
    <property type="match status" value="4"/>
</dbReference>
<dbReference type="InterPro" id="IPR019786">
    <property type="entry name" value="Zinc_finger_PHD-type_CS"/>
</dbReference>
<dbReference type="SMART" id="SM00249">
    <property type="entry name" value="PHD"/>
    <property type="match status" value="4"/>
</dbReference>
<dbReference type="PANTHER" id="PTHR10694">
    <property type="entry name" value="LYSINE-SPECIFIC DEMETHYLASE"/>
    <property type="match status" value="1"/>
</dbReference>
<dbReference type="PROSITE" id="PS51011">
    <property type="entry name" value="ARID"/>
    <property type="match status" value="1"/>
</dbReference>
<evidence type="ECO:0000313" key="13">
    <source>
        <dbReference type="EMBL" id="CAD9684889.1"/>
    </source>
</evidence>
<evidence type="ECO:0000256" key="6">
    <source>
        <dbReference type="ARBA" id="ARBA00023242"/>
    </source>
</evidence>
<evidence type="ECO:0000259" key="12">
    <source>
        <dbReference type="PROSITE" id="PS51184"/>
    </source>
</evidence>
<evidence type="ECO:0000256" key="2">
    <source>
        <dbReference type="ARBA" id="ARBA00022723"/>
    </source>
</evidence>
<accession>A0A7S2WGC6</accession>
<protein>
    <recommendedName>
        <fullName evidence="14">[Histone H3]-trimethyl-L-lysine(4) demethylase</fullName>
    </recommendedName>
</protein>
<dbReference type="PROSITE" id="PS51184">
    <property type="entry name" value="JMJC"/>
    <property type="match status" value="1"/>
</dbReference>
<keyword evidence="6" id="KW-0539">Nucleus</keyword>
<sequence length="1812" mass="206900">MEGVKEAPVFRPTEEEFEKPLEYIERIRNEAEAAGICKIVPPAGWKPPFAVDRKSFRFNTRVQDLCKIDGVARIEREFLLEVRKHLFRRGIGMEQLPVVPPCDNPKIAAESLRLYRLFDVVKSFGGSSEVIVGSKWVDVSKRMFKFVCSHAKHQELAKILEQCYKRYLMSYEFAGTERIQPWDNKQCPDECAPFKNLVDRMSYGISLGRESAAVARFAQEASMTAIENGRAACDFNDKPTMSHEETLTIHAADDTVKVQPPPAKKRKSGRAAVAKSAKVLQRECKTRRVTRQRVHPRLGQPPVPKVCVGARFYRYYRDLQEYLVGQVVDGKLKPGNEEITWKVQYRFKNSSGGTVSHLEDVMDTDMVMLLASGETEEEAKEALLEGMCQICLRADRPDCMLLCDECNFGYHSVCITPPLRQIPKGDWFCSVCLEDDDDDDTVKKTDDEDEDMEDVDEYEAKHKKEEQQQRGRMRNMIAAYGYGQGQQYSIEEYRIMADSFKNEYLDRAKQGKNPHTQEYIERKGSPEGDAALEREYWRLISEAGRGDMELVKLNVSYGSDLDTASLGSGFPSERSINVVKARMKILSEKMQRKFGPAMNAITRSPKYVELKKVLENYESYCDDPWNLNNFPRLQGSLLQHVEEDITGVIVPWLYIGMFFSSFCWHTEDHYFASINYHHWGEPKTWYGVPSTGAAAFEAAARERTPELFNARPDILTGIVTQYNPTEMASAGVPVYHTTQREGEFILTFPQAYHGGFNHGLNCAEAVNFATPKWLRFGEDCVRRYQSLKKNPVIPHEALLCALANLHEKGFRDEFTARLLYPQFYSMTEKEKSLRSRCLEKIPNLSESIVEVEAENNTPNEEDAQDAAANGGRAYGRERTHHMSRMKCVDTGSGKTIQKQCTECRRFCSLSYIQYADERGRKRYTCLVHALDKPLNAPELRIVVTLDHLAKLQGNLGNVAMGVAKWRLEVWKVFCPSSAPFFEIPPTSGDSVRQLSKMDEDSPANYELKLPPGVNRSIRLHFDNHEPRLTYGQVHGLFTAAKAEYGLDPLHQKGPFLLNDLLLKDVDAYLKELRQACPVIRGTSKQRMKNPRDKWISIQSCLALLDRRKTFKVEVTDELIEFFVEWVERAKDWRVRVAKAITLSQYGGFLSHGYGELVALKKEMDSEIQIREADMYDKLVSRIQACKWLEKAPRYLDDGEDLVNAEPFLEKAKEMTFVSSNELEIVNKFEQSVLAAKKLAKKISAALKERPLNPILLQELKHKANTCLIRPLNETDELEEELIVMARWVDRAHEFLLDMADDHIERLEEPELQALVEEGLKLGYTSQNSPQMAGLEEAMGDVLKFRRDGEALFLTVQGIDPQAKLPYVPKRSRLLASMLKTMYGIASDEMKKPITSKVVLRTMDSNPMVVPNKRVYCLCRQPEEEGVFMFACDGCDEWYHPECLGSTQEEVKKLELFRCPTCIHDKKIVWLTDKMKVQKNMCFCRRSNSDGSLVVECSKCQGWYHPICCGISEIDAQTKDEFICPQCCVEEGKSPDVKLYCGCRRADFGLSRKDAEMIGCDGCGEWYHSICVDINAKTLAKKQDSFFCSKCCAINDMPFFQSSGASGYIASYANLKKTKSDEDKKCRIKFQASDSTSVARPSRLITREKVEVLLKRAEGLSVKLPEESLLAKLLELGSNWKERVLEFHVENATSNHLWQWLRYGLSTFIEIPDNIFARVHYELWIRFAVHLWDPINADGSRHIEKWNPDMILRVCEADGVPSWVRPKDFQALQNTVNEVDGLKKILIAKSADLTNMNVEAVIARAVIVDLDKH</sequence>
<evidence type="ECO:0000256" key="4">
    <source>
        <dbReference type="ARBA" id="ARBA00022833"/>
    </source>
</evidence>
<dbReference type="SUPFAM" id="SSF46774">
    <property type="entry name" value="ARID-like"/>
    <property type="match status" value="1"/>
</dbReference>
<feature type="domain" description="PHD-type" evidence="9">
    <location>
        <begin position="1478"/>
        <end position="1529"/>
    </location>
</feature>
<dbReference type="SMART" id="SM00501">
    <property type="entry name" value="BRIGHT"/>
    <property type="match status" value="1"/>
</dbReference>
<evidence type="ECO:0000256" key="8">
    <source>
        <dbReference type="SAM" id="MobiDB-lite"/>
    </source>
</evidence>
<dbReference type="SMART" id="SM01014">
    <property type="entry name" value="ARID"/>
    <property type="match status" value="1"/>
</dbReference>
<feature type="compositionally biased region" description="Basic and acidic residues" evidence="8">
    <location>
        <begin position="458"/>
        <end position="469"/>
    </location>
</feature>
<dbReference type="InterPro" id="IPR011011">
    <property type="entry name" value="Znf_FYVE_PHD"/>
</dbReference>
<feature type="domain" description="PHD-type" evidence="9">
    <location>
        <begin position="385"/>
        <end position="435"/>
    </location>
</feature>
<dbReference type="Pfam" id="PF01388">
    <property type="entry name" value="ARID"/>
    <property type="match status" value="1"/>
</dbReference>
<feature type="region of interest" description="Disordered" evidence="8">
    <location>
        <begin position="438"/>
        <end position="470"/>
    </location>
</feature>
<dbReference type="PROSITE" id="PS01359">
    <property type="entry name" value="ZF_PHD_1"/>
    <property type="match status" value="2"/>
</dbReference>
<proteinExistence type="predicted"/>
<feature type="domain" description="JmjN" evidence="11">
    <location>
        <begin position="7"/>
        <end position="48"/>
    </location>
</feature>
<dbReference type="SUPFAM" id="SSF51197">
    <property type="entry name" value="Clavaminate synthase-like"/>
    <property type="match status" value="1"/>
</dbReference>
<dbReference type="GO" id="GO:0003677">
    <property type="term" value="F:DNA binding"/>
    <property type="evidence" value="ECO:0007669"/>
    <property type="project" value="InterPro"/>
</dbReference>
<dbReference type="Pfam" id="PF02375">
    <property type="entry name" value="JmjN"/>
    <property type="match status" value="1"/>
</dbReference>
<evidence type="ECO:0000256" key="1">
    <source>
        <dbReference type="ARBA" id="ARBA00004123"/>
    </source>
</evidence>
<dbReference type="InterPro" id="IPR001606">
    <property type="entry name" value="ARID_dom"/>
</dbReference>
<dbReference type="CDD" id="cd16100">
    <property type="entry name" value="ARID"/>
    <property type="match status" value="1"/>
</dbReference>
<dbReference type="InterPro" id="IPR013083">
    <property type="entry name" value="Znf_RING/FYVE/PHD"/>
</dbReference>
<dbReference type="Pfam" id="PF00628">
    <property type="entry name" value="PHD"/>
    <property type="match status" value="4"/>
</dbReference>
<keyword evidence="3 7" id="KW-0863">Zinc-finger</keyword>
<evidence type="ECO:0000259" key="10">
    <source>
        <dbReference type="PROSITE" id="PS51011"/>
    </source>
</evidence>
<dbReference type="Pfam" id="PF02373">
    <property type="entry name" value="JmjC"/>
    <property type="match status" value="1"/>
</dbReference>
<dbReference type="PANTHER" id="PTHR10694:SF33">
    <property type="entry name" value="LYSINE-SPECIFIC DEMETHYLASE 5"/>
    <property type="match status" value="1"/>
</dbReference>
<evidence type="ECO:0000256" key="3">
    <source>
        <dbReference type="ARBA" id="ARBA00022771"/>
    </source>
</evidence>
<evidence type="ECO:0000256" key="7">
    <source>
        <dbReference type="PROSITE-ProRule" id="PRU00146"/>
    </source>
</evidence>
<feature type="domain" description="PHD-type" evidence="9">
    <location>
        <begin position="1537"/>
        <end position="1593"/>
    </location>
</feature>
<dbReference type="InterPro" id="IPR003349">
    <property type="entry name" value="JmjN"/>
</dbReference>
<dbReference type="PROSITE" id="PS50016">
    <property type="entry name" value="ZF_PHD_2"/>
    <property type="match status" value="4"/>
</dbReference>
<dbReference type="InterPro" id="IPR019787">
    <property type="entry name" value="Znf_PHD-finger"/>
</dbReference>
<name>A0A7S2WGC6_9STRA</name>
<dbReference type="CDD" id="cd15543">
    <property type="entry name" value="PHD_RSF1"/>
    <property type="match status" value="1"/>
</dbReference>
<dbReference type="GO" id="GO:0008270">
    <property type="term" value="F:zinc ion binding"/>
    <property type="evidence" value="ECO:0007669"/>
    <property type="project" value="UniProtKB-KW"/>
</dbReference>
<reference evidence="13" key="1">
    <citation type="submission" date="2021-01" db="EMBL/GenBank/DDBJ databases">
        <authorList>
            <person name="Corre E."/>
            <person name="Pelletier E."/>
            <person name="Niang G."/>
            <person name="Scheremetjew M."/>
            <person name="Finn R."/>
            <person name="Kale V."/>
            <person name="Holt S."/>
            <person name="Cochrane G."/>
            <person name="Meng A."/>
            <person name="Brown T."/>
            <person name="Cohen L."/>
        </authorList>
    </citation>
    <scope>NUCLEOTIDE SEQUENCE</scope>
    <source>
        <strain evidence="13">NY070348D</strain>
    </source>
</reference>
<comment type="subcellular location">
    <subcellularLocation>
        <location evidence="1">Nucleus</location>
    </subcellularLocation>
</comment>
<feature type="compositionally biased region" description="Acidic residues" evidence="8">
    <location>
        <begin position="447"/>
        <end position="457"/>
    </location>
</feature>
<dbReference type="Gene3D" id="2.60.120.650">
    <property type="entry name" value="Cupin"/>
    <property type="match status" value="3"/>
</dbReference>
<evidence type="ECO:0000259" key="11">
    <source>
        <dbReference type="PROSITE" id="PS51183"/>
    </source>
</evidence>
<dbReference type="EMBL" id="HBHK01013693">
    <property type="protein sequence ID" value="CAD9684889.1"/>
    <property type="molecule type" value="Transcribed_RNA"/>
</dbReference>
<dbReference type="SMART" id="SM00558">
    <property type="entry name" value="JmjC"/>
    <property type="match status" value="1"/>
</dbReference>
<dbReference type="Gene3D" id="3.30.40.10">
    <property type="entry name" value="Zinc/RING finger domain, C3HC4 (zinc finger)"/>
    <property type="match status" value="2"/>
</dbReference>
<dbReference type="GO" id="GO:0010468">
    <property type="term" value="P:regulation of gene expression"/>
    <property type="evidence" value="ECO:0007669"/>
    <property type="project" value="TreeGrafter"/>
</dbReference>
<evidence type="ECO:0000256" key="5">
    <source>
        <dbReference type="ARBA" id="ARBA00023004"/>
    </source>
</evidence>
<evidence type="ECO:0000259" key="9">
    <source>
        <dbReference type="PROSITE" id="PS50016"/>
    </source>
</evidence>
<dbReference type="GO" id="GO:0141052">
    <property type="term" value="F:histone H3 demethylase activity"/>
    <property type="evidence" value="ECO:0007669"/>
    <property type="project" value="UniProtKB-ARBA"/>
</dbReference>
<feature type="domain" description="JmjC" evidence="12">
    <location>
        <begin position="619"/>
        <end position="785"/>
    </location>
</feature>
<dbReference type="InterPro" id="IPR001965">
    <property type="entry name" value="Znf_PHD"/>
</dbReference>
<dbReference type="InterPro" id="IPR003347">
    <property type="entry name" value="JmjC_dom"/>
</dbReference>
<keyword evidence="4" id="KW-0862">Zinc</keyword>